<protein>
    <recommendedName>
        <fullName evidence="6">Acetyltransferase</fullName>
        <ecNumber evidence="6">2.3.1.-</ecNumber>
    </recommendedName>
</protein>
<sequence length="186" mass="19933">MKSQWQKIADGELYDPNDPALIEGRAQCKAKLHQLNHQSPELPQLPILETLLAKADAKTYLVAPFYCDYGHNIRVGSNFFANSGCVMLDGAPITIGDNVMIAPNVGLHTATHPLDAKTRMSGLEYAFPITIEDNVWIGAGSVILPGVTLGKNCVVGAGSVVTKSVPANMLVVGNPARVVREIDNNN</sequence>
<evidence type="ECO:0000256" key="6">
    <source>
        <dbReference type="RuleBase" id="RU367021"/>
    </source>
</evidence>
<dbReference type="EC" id="2.3.1.-" evidence="6"/>
<gene>
    <name evidence="8" type="ORF">HCT48_04060</name>
</gene>
<dbReference type="RefSeq" id="WP_167695482.1">
    <property type="nucleotide sequence ID" value="NZ_CP118181.1"/>
</dbReference>
<reference evidence="8" key="1">
    <citation type="submission" date="2020-03" db="EMBL/GenBank/DDBJ databases">
        <title>Spirochaetal bacteria isolated from arthropods constitute a novel genus Entomospira genus novum within the order Spirochaetales.</title>
        <authorList>
            <person name="Grana-Miraglia L."/>
            <person name="Sikutova S."/>
            <person name="Fingerle V."/>
            <person name="Sing A."/>
            <person name="Castillo-Ramirez S."/>
            <person name="Margos G."/>
            <person name="Rudolf I."/>
        </authorList>
    </citation>
    <scope>NUCLEOTIDE SEQUENCE</scope>
    <source>
        <strain evidence="8">BR149</strain>
    </source>
</reference>
<keyword evidence="2 6" id="KW-0808">Transferase</keyword>
<dbReference type="SMART" id="SM01266">
    <property type="entry name" value="Mac"/>
    <property type="match status" value="1"/>
</dbReference>
<dbReference type="Pfam" id="PF12464">
    <property type="entry name" value="Mac"/>
    <property type="match status" value="1"/>
</dbReference>
<dbReference type="Proteomes" id="UP000778951">
    <property type="component" value="Unassembled WGS sequence"/>
</dbReference>
<feature type="domain" description="Maltose/galactoside acetyltransferase" evidence="7">
    <location>
        <begin position="5"/>
        <end position="57"/>
    </location>
</feature>
<dbReference type="InterPro" id="IPR024688">
    <property type="entry name" value="Mac_dom"/>
</dbReference>
<evidence type="ECO:0000256" key="1">
    <source>
        <dbReference type="ARBA" id="ARBA00007274"/>
    </source>
</evidence>
<dbReference type="Pfam" id="PF14602">
    <property type="entry name" value="Hexapep_2"/>
    <property type="match status" value="1"/>
</dbReference>
<keyword evidence="3" id="KW-0677">Repeat</keyword>
<dbReference type="SUPFAM" id="SSF51161">
    <property type="entry name" value="Trimeric LpxA-like enzymes"/>
    <property type="match status" value="1"/>
</dbReference>
<comment type="caution">
    <text evidence="8">The sequence shown here is derived from an EMBL/GenBank/DDBJ whole genome shotgun (WGS) entry which is preliminary data.</text>
</comment>
<keyword evidence="4 6" id="KW-0012">Acyltransferase</keyword>
<dbReference type="EMBL" id="JAATLM010000001">
    <property type="protein sequence ID" value="NIZ69389.1"/>
    <property type="molecule type" value="Genomic_DNA"/>
</dbReference>
<dbReference type="PANTHER" id="PTHR43017">
    <property type="entry name" value="GALACTOSIDE O-ACETYLTRANSFERASE"/>
    <property type="match status" value="1"/>
</dbReference>
<evidence type="ECO:0000256" key="2">
    <source>
        <dbReference type="ARBA" id="ARBA00022679"/>
    </source>
</evidence>
<accession>A0A968GI38</accession>
<evidence type="ECO:0000256" key="5">
    <source>
        <dbReference type="ARBA" id="ARBA00055587"/>
    </source>
</evidence>
<evidence type="ECO:0000259" key="7">
    <source>
        <dbReference type="SMART" id="SM01266"/>
    </source>
</evidence>
<dbReference type="InterPro" id="IPR011004">
    <property type="entry name" value="Trimer_LpxA-like_sf"/>
</dbReference>
<keyword evidence="9" id="KW-1185">Reference proteome</keyword>
<dbReference type="GO" id="GO:0008870">
    <property type="term" value="F:galactoside O-acetyltransferase activity"/>
    <property type="evidence" value="ECO:0007669"/>
    <property type="project" value="TreeGrafter"/>
</dbReference>
<evidence type="ECO:0000313" key="9">
    <source>
        <dbReference type="Proteomes" id="UP000778951"/>
    </source>
</evidence>
<evidence type="ECO:0000313" key="8">
    <source>
        <dbReference type="EMBL" id="NIZ69389.1"/>
    </source>
</evidence>
<comment type="similarity">
    <text evidence="1 6">Belongs to the transferase hexapeptide repeat family.</text>
</comment>
<dbReference type="FunFam" id="2.160.10.10:FF:000025">
    <property type="entry name" value="Hexapeptide-repeat containing-acetyltransferase"/>
    <property type="match status" value="1"/>
</dbReference>
<dbReference type="InterPro" id="IPR001451">
    <property type="entry name" value="Hexapep"/>
</dbReference>
<name>A0A968GI38_9SPIO</name>
<dbReference type="CDD" id="cd03357">
    <property type="entry name" value="LbH_MAT_GAT"/>
    <property type="match status" value="1"/>
</dbReference>
<dbReference type="PANTHER" id="PTHR43017:SF1">
    <property type="entry name" value="ACETYLTRANSFERASE YJL218W-RELATED"/>
    <property type="match status" value="1"/>
</dbReference>
<comment type="function">
    <text evidence="5">Acetyltransferase implicated in the O-acetylation of Nod factors.</text>
</comment>
<dbReference type="AlphaFoldDB" id="A0A968GI38"/>
<organism evidence="8 9">
    <name type="scientific">Entomospira culicis</name>
    <dbReference type="NCBI Taxonomy" id="2719989"/>
    <lineage>
        <taxon>Bacteria</taxon>
        <taxon>Pseudomonadati</taxon>
        <taxon>Spirochaetota</taxon>
        <taxon>Spirochaetia</taxon>
        <taxon>Spirochaetales</taxon>
        <taxon>Spirochaetaceae</taxon>
        <taxon>Entomospira</taxon>
    </lineage>
</organism>
<proteinExistence type="inferred from homology"/>
<evidence type="ECO:0000256" key="3">
    <source>
        <dbReference type="ARBA" id="ARBA00022737"/>
    </source>
</evidence>
<dbReference type="Gene3D" id="2.160.10.10">
    <property type="entry name" value="Hexapeptide repeat proteins"/>
    <property type="match status" value="1"/>
</dbReference>
<evidence type="ECO:0000256" key="4">
    <source>
        <dbReference type="ARBA" id="ARBA00023315"/>
    </source>
</evidence>
<dbReference type="InterPro" id="IPR039369">
    <property type="entry name" value="LacA-like"/>
</dbReference>